<keyword evidence="2" id="KW-0732">Signal</keyword>
<evidence type="ECO:0000256" key="1">
    <source>
        <dbReference type="SAM" id="MobiDB-lite"/>
    </source>
</evidence>
<name>A0A9P9G912_FUSSL</name>
<evidence type="ECO:0000256" key="2">
    <source>
        <dbReference type="SAM" id="SignalP"/>
    </source>
</evidence>
<proteinExistence type="predicted"/>
<comment type="caution">
    <text evidence="3">The sequence shown here is derived from an EMBL/GenBank/DDBJ whole genome shotgun (WGS) entry which is preliminary data.</text>
</comment>
<feature type="region of interest" description="Disordered" evidence="1">
    <location>
        <begin position="79"/>
        <end position="102"/>
    </location>
</feature>
<feature type="signal peptide" evidence="2">
    <location>
        <begin position="1"/>
        <end position="31"/>
    </location>
</feature>
<evidence type="ECO:0000313" key="3">
    <source>
        <dbReference type="EMBL" id="KAH7235233.1"/>
    </source>
</evidence>
<reference evidence="3" key="1">
    <citation type="journal article" date="2021" name="Nat. Commun.">
        <title>Genetic determinants of endophytism in the Arabidopsis root mycobiome.</title>
        <authorList>
            <person name="Mesny F."/>
            <person name="Miyauchi S."/>
            <person name="Thiergart T."/>
            <person name="Pickel B."/>
            <person name="Atanasova L."/>
            <person name="Karlsson M."/>
            <person name="Huettel B."/>
            <person name="Barry K.W."/>
            <person name="Haridas S."/>
            <person name="Chen C."/>
            <person name="Bauer D."/>
            <person name="Andreopoulos W."/>
            <person name="Pangilinan J."/>
            <person name="LaButti K."/>
            <person name="Riley R."/>
            <person name="Lipzen A."/>
            <person name="Clum A."/>
            <person name="Drula E."/>
            <person name="Henrissat B."/>
            <person name="Kohler A."/>
            <person name="Grigoriev I.V."/>
            <person name="Martin F.M."/>
            <person name="Hacquard S."/>
        </authorList>
    </citation>
    <scope>NUCLEOTIDE SEQUENCE</scope>
    <source>
        <strain evidence="3">FSSC 5 MPI-SDFR-AT-0091</strain>
    </source>
</reference>
<feature type="chain" id="PRO_5040181902" evidence="2">
    <location>
        <begin position="32"/>
        <end position="102"/>
    </location>
</feature>
<dbReference type="AlphaFoldDB" id="A0A9P9G912"/>
<dbReference type="Proteomes" id="UP000736672">
    <property type="component" value="Unassembled WGS sequence"/>
</dbReference>
<protein>
    <submittedName>
        <fullName evidence="3">Uncharacterized protein</fullName>
    </submittedName>
</protein>
<sequence length="102" mass="10992">MPARPASLTIQPIQAFVLVAISAIHLGPDWSAPPDPPPHQWLFWPFWSGASATGPCSWRLPCAVPQAAHVFAGGRSHPHPICAAPTPHPRRSHPGHRPSDLL</sequence>
<organism evidence="3 4">
    <name type="scientific">Fusarium solani</name>
    <name type="common">Filamentous fungus</name>
    <dbReference type="NCBI Taxonomy" id="169388"/>
    <lineage>
        <taxon>Eukaryota</taxon>
        <taxon>Fungi</taxon>
        <taxon>Dikarya</taxon>
        <taxon>Ascomycota</taxon>
        <taxon>Pezizomycotina</taxon>
        <taxon>Sordariomycetes</taxon>
        <taxon>Hypocreomycetidae</taxon>
        <taxon>Hypocreales</taxon>
        <taxon>Nectriaceae</taxon>
        <taxon>Fusarium</taxon>
        <taxon>Fusarium solani species complex</taxon>
    </lineage>
</organism>
<evidence type="ECO:0000313" key="4">
    <source>
        <dbReference type="Proteomes" id="UP000736672"/>
    </source>
</evidence>
<gene>
    <name evidence="3" type="ORF">B0J15DRAFT_504130</name>
</gene>
<dbReference type="EMBL" id="JAGTJS010000024">
    <property type="protein sequence ID" value="KAH7235233.1"/>
    <property type="molecule type" value="Genomic_DNA"/>
</dbReference>
<accession>A0A9P9G912</accession>
<keyword evidence="4" id="KW-1185">Reference proteome</keyword>